<evidence type="ECO:0000256" key="9">
    <source>
        <dbReference type="ARBA" id="ARBA00047911"/>
    </source>
</evidence>
<dbReference type="PANTHER" id="PTHR42743:SF10">
    <property type="entry name" value="D-ALANINE AMINOTRANSFERASE"/>
    <property type="match status" value="1"/>
</dbReference>
<keyword evidence="6 13" id="KW-0032">Aminotransferase</keyword>
<comment type="catalytic activity">
    <reaction evidence="9 12">
        <text>D-alanine + 2-oxoglutarate = D-glutamate + pyruvate</text>
        <dbReference type="Rhea" id="RHEA:15869"/>
        <dbReference type="ChEBI" id="CHEBI:15361"/>
        <dbReference type="ChEBI" id="CHEBI:16810"/>
        <dbReference type="ChEBI" id="CHEBI:29986"/>
        <dbReference type="ChEBI" id="CHEBI:57416"/>
        <dbReference type="EC" id="2.6.1.21"/>
    </reaction>
</comment>
<dbReference type="PANTHER" id="PTHR42743">
    <property type="entry name" value="AMINO-ACID AMINOTRANSFERASE"/>
    <property type="match status" value="1"/>
</dbReference>
<sequence length="288" mass="32258">MTNETVFLNGEFVKRKHAKVDIEDRGYQFGDGIYEVIRVYGGDVFTMNEHMERLYQSAEKMKLKIPFDLQELTSIVFKLIEANEVNEGIVYMQVSRGISPRQHHFPGEDVSGSVIAYTKEIPRPLKEMQEGVTATLVEDIRWLRCDIKSLNLLGNILAKEEASSKGHFEAIQHRGETVTEGSSSNAFIVKDGTVFTHPATNLILNGITRRVIKDMADKNGVPFVEQIFTVDELLSADEIFIASTTSEVMPVIKVNDVTIGQGMPGPVTTKLQEWFTASIKSECKIQQG</sequence>
<evidence type="ECO:0000256" key="1">
    <source>
        <dbReference type="ARBA" id="ARBA00001933"/>
    </source>
</evidence>
<evidence type="ECO:0000256" key="4">
    <source>
        <dbReference type="ARBA" id="ARBA00012874"/>
    </source>
</evidence>
<evidence type="ECO:0000256" key="11">
    <source>
        <dbReference type="RuleBase" id="RU004516"/>
    </source>
</evidence>
<evidence type="ECO:0000256" key="7">
    <source>
        <dbReference type="ARBA" id="ARBA00022679"/>
    </source>
</evidence>
<evidence type="ECO:0000256" key="2">
    <source>
        <dbReference type="ARBA" id="ARBA00009320"/>
    </source>
</evidence>
<dbReference type="InterPro" id="IPR043132">
    <property type="entry name" value="BCAT-like_C"/>
</dbReference>
<dbReference type="InterPro" id="IPR050571">
    <property type="entry name" value="Class-IV_PLP-Dep_Aminotrnsfr"/>
</dbReference>
<dbReference type="EC" id="2.6.1.21" evidence="4 12"/>
<comment type="cofactor">
    <cofactor evidence="1 11">
        <name>pyridoxal 5'-phosphate</name>
        <dbReference type="ChEBI" id="CHEBI:597326"/>
    </cofactor>
</comment>
<keyword evidence="8 11" id="KW-0663">Pyridoxal phosphate</keyword>
<accession>A0ABU9KAV9</accession>
<evidence type="ECO:0000256" key="6">
    <source>
        <dbReference type="ARBA" id="ARBA00022576"/>
    </source>
</evidence>
<proteinExistence type="inferred from homology"/>
<keyword evidence="7 13" id="KW-0808">Transferase</keyword>
<dbReference type="InterPro" id="IPR043131">
    <property type="entry name" value="BCAT-like_N"/>
</dbReference>
<comment type="subunit">
    <text evidence="3">Homodimer.</text>
</comment>
<dbReference type="Gene3D" id="3.20.10.10">
    <property type="entry name" value="D-amino Acid Aminotransferase, subunit A, domain 2"/>
    <property type="match status" value="1"/>
</dbReference>
<reference evidence="13 14" key="1">
    <citation type="submission" date="2024-04" db="EMBL/GenBank/DDBJ databases">
        <title>Bacillus oryzaecorticis sp. nov., a moderately halophilic bacterium isolated from rice husks.</title>
        <authorList>
            <person name="Zhu H.-S."/>
        </authorList>
    </citation>
    <scope>NUCLEOTIDE SEQUENCE [LARGE SCALE GENOMIC DNA]</scope>
    <source>
        <strain evidence="13 14">ZC255</strain>
    </source>
</reference>
<dbReference type="InterPro" id="IPR036038">
    <property type="entry name" value="Aminotransferase-like"/>
</dbReference>
<evidence type="ECO:0000313" key="13">
    <source>
        <dbReference type="EMBL" id="MEL3973241.1"/>
    </source>
</evidence>
<dbReference type="InterPro" id="IPR005784">
    <property type="entry name" value="D_amino_transT"/>
</dbReference>
<dbReference type="Gene3D" id="3.30.470.10">
    <property type="match status" value="1"/>
</dbReference>
<dbReference type="PROSITE" id="PS00770">
    <property type="entry name" value="AA_TRANSFER_CLASS_4"/>
    <property type="match status" value="1"/>
</dbReference>
<protein>
    <recommendedName>
        <fullName evidence="5 12">D-alanine aminotransferase</fullName>
        <ecNumber evidence="4 12">2.6.1.21</ecNumber>
    </recommendedName>
</protein>
<dbReference type="GO" id="GO:0047810">
    <property type="term" value="F:D-alanine-2-oxoglutarate aminotransferase activity"/>
    <property type="evidence" value="ECO:0007669"/>
    <property type="project" value="UniProtKB-EC"/>
</dbReference>
<evidence type="ECO:0000313" key="14">
    <source>
        <dbReference type="Proteomes" id="UP001389717"/>
    </source>
</evidence>
<dbReference type="InterPro" id="IPR018300">
    <property type="entry name" value="Aminotrans_IV_CS"/>
</dbReference>
<evidence type="ECO:0000256" key="12">
    <source>
        <dbReference type="RuleBase" id="RU004520"/>
    </source>
</evidence>
<evidence type="ECO:0000256" key="5">
    <source>
        <dbReference type="ARBA" id="ARBA00021779"/>
    </source>
</evidence>
<dbReference type="SUPFAM" id="SSF56752">
    <property type="entry name" value="D-aminoacid aminotransferase-like PLP-dependent enzymes"/>
    <property type="match status" value="1"/>
</dbReference>
<organism evidence="13 14">
    <name type="scientific">Rossellomorea oryzaecorticis</name>
    <dbReference type="NCBI Taxonomy" id="1396505"/>
    <lineage>
        <taxon>Bacteria</taxon>
        <taxon>Bacillati</taxon>
        <taxon>Bacillota</taxon>
        <taxon>Bacilli</taxon>
        <taxon>Bacillales</taxon>
        <taxon>Bacillaceae</taxon>
        <taxon>Rossellomorea</taxon>
    </lineage>
</organism>
<dbReference type="Proteomes" id="UP001389717">
    <property type="component" value="Unassembled WGS sequence"/>
</dbReference>
<dbReference type="CDD" id="cd01558">
    <property type="entry name" value="D-AAT_like"/>
    <property type="match status" value="1"/>
</dbReference>
<evidence type="ECO:0000256" key="10">
    <source>
        <dbReference type="RuleBase" id="RU004106"/>
    </source>
</evidence>
<evidence type="ECO:0000256" key="3">
    <source>
        <dbReference type="ARBA" id="ARBA00011738"/>
    </source>
</evidence>
<dbReference type="RefSeq" id="WP_341984374.1">
    <property type="nucleotide sequence ID" value="NZ_JBBYAF010000025.1"/>
</dbReference>
<dbReference type="Pfam" id="PF01063">
    <property type="entry name" value="Aminotran_4"/>
    <property type="match status" value="1"/>
</dbReference>
<evidence type="ECO:0000256" key="8">
    <source>
        <dbReference type="ARBA" id="ARBA00022898"/>
    </source>
</evidence>
<keyword evidence="14" id="KW-1185">Reference proteome</keyword>
<dbReference type="InterPro" id="IPR001544">
    <property type="entry name" value="Aminotrans_IV"/>
</dbReference>
<gene>
    <name evidence="13" type="primary">dat</name>
    <name evidence="13" type="ORF">AAEO50_13215</name>
</gene>
<comment type="caution">
    <text evidence="13">The sequence shown here is derived from an EMBL/GenBank/DDBJ whole genome shotgun (WGS) entry which is preliminary data.</text>
</comment>
<dbReference type="EMBL" id="JBBYAF010000025">
    <property type="protein sequence ID" value="MEL3973241.1"/>
    <property type="molecule type" value="Genomic_DNA"/>
</dbReference>
<comment type="similarity">
    <text evidence="2 10">Belongs to the class-IV pyridoxal-phosphate-dependent aminotransferase family.</text>
</comment>
<dbReference type="NCBIfam" id="NF005209">
    <property type="entry name" value="PRK06680.1"/>
    <property type="match status" value="1"/>
</dbReference>
<comment type="function">
    <text evidence="12">Acts on the D-isomers of alanine, leucine, aspartate, glutamate, aminobutyrate, norvaline and asparagine. The enzyme transfers an amino group from a substrate D-amino acid to the pyridoxal phosphate cofactor to form pyridoxamine and an alpha-keto acid in the first half-reaction.</text>
</comment>
<name>A0ABU9KAV9_9BACI</name>
<dbReference type="NCBIfam" id="TIGR01121">
    <property type="entry name" value="D_amino_aminoT"/>
    <property type="match status" value="1"/>
</dbReference>